<evidence type="ECO:0000313" key="7">
    <source>
        <dbReference type="Proteomes" id="UP000029995"/>
    </source>
</evidence>
<keyword evidence="2" id="KW-0408">Iron</keyword>
<proteinExistence type="predicted"/>
<name>A0A0A0D0T1_9PROT</name>
<comment type="caution">
    <text evidence="6">The sequence shown here is derived from an EMBL/GenBank/DDBJ whole genome shotgun (WGS) entry which is preliminary data.</text>
</comment>
<feature type="domain" description="Radical SAM core" evidence="5">
    <location>
        <begin position="73"/>
        <end position="313"/>
    </location>
</feature>
<dbReference type="PROSITE" id="PS51918">
    <property type="entry name" value="RADICAL_SAM"/>
    <property type="match status" value="1"/>
</dbReference>
<dbReference type="GO" id="GO:0051536">
    <property type="term" value="F:iron-sulfur cluster binding"/>
    <property type="evidence" value="ECO:0007669"/>
    <property type="project" value="UniProtKB-KW"/>
</dbReference>
<dbReference type="InterPro" id="IPR007197">
    <property type="entry name" value="rSAM"/>
</dbReference>
<dbReference type="SFLD" id="SFLDG01084">
    <property type="entry name" value="Uncharacterised_Radical_SAM_Su"/>
    <property type="match status" value="1"/>
</dbReference>
<dbReference type="Pfam" id="PF04055">
    <property type="entry name" value="Radical_SAM"/>
    <property type="match status" value="1"/>
</dbReference>
<dbReference type="Proteomes" id="UP000029995">
    <property type="component" value="Unassembled WGS sequence"/>
</dbReference>
<sequence>MPIKPPDPDLDELPDQPRKGRGAVSNRTGRFEAATRHRVDDGWAGLAPADEDGEPPLRTQLHVDTARTIITRNDSPDIMFDRSINPYRGCEHGCIYCFARPTHAWLGLSPGLDFETQLFYKPDAPELLEAELRRPGYVPAVMAMGTNTDPYQPIERELKLTRRVIEVLSRFNHPLGIVTKSALIARDIDLLAPMAAKGLAAVCISLSTLDRELARTLEPRAATPPRRLETMRQLTQAGIPVIVLTSPMIPGLNDHSLEQVLEASVKAGATAAGWTLLRLPLEIAGLFEEWLQAHAPDRAGRVMSLIRQTRGGKLYKSGFGERHRGEGPVAELIRTRFNHAVRRLGLDRKRWTLDITQFSPPPRPGDQMSLF</sequence>
<dbReference type="SUPFAM" id="SSF102114">
    <property type="entry name" value="Radical SAM enzymes"/>
    <property type="match status" value="1"/>
</dbReference>
<dbReference type="CDD" id="cd01335">
    <property type="entry name" value="Radical_SAM"/>
    <property type="match status" value="1"/>
</dbReference>
<dbReference type="InterPro" id="IPR058240">
    <property type="entry name" value="rSAM_sf"/>
</dbReference>
<accession>A0A0A0D0T1</accession>
<dbReference type="SMART" id="SM00729">
    <property type="entry name" value="Elp3"/>
    <property type="match status" value="1"/>
</dbReference>
<dbReference type="InterPro" id="IPR040086">
    <property type="entry name" value="MJ0683-like"/>
</dbReference>
<dbReference type="PANTHER" id="PTHR43432">
    <property type="entry name" value="SLR0285 PROTEIN"/>
    <property type="match status" value="1"/>
</dbReference>
<dbReference type="GO" id="GO:0003824">
    <property type="term" value="F:catalytic activity"/>
    <property type="evidence" value="ECO:0007669"/>
    <property type="project" value="InterPro"/>
</dbReference>
<evidence type="ECO:0000313" key="6">
    <source>
        <dbReference type="EMBL" id="KGM30692.1"/>
    </source>
</evidence>
<dbReference type="RefSeq" id="WP_034847869.1">
    <property type="nucleotide sequence ID" value="NZ_JANX01000731.1"/>
</dbReference>
<evidence type="ECO:0000256" key="3">
    <source>
        <dbReference type="ARBA" id="ARBA00023014"/>
    </source>
</evidence>
<dbReference type="PANTHER" id="PTHR43432:SF3">
    <property type="entry name" value="SLR0285 PROTEIN"/>
    <property type="match status" value="1"/>
</dbReference>
<dbReference type="OrthoDB" id="9785699at2"/>
<evidence type="ECO:0000259" key="5">
    <source>
        <dbReference type="PROSITE" id="PS51918"/>
    </source>
</evidence>
<keyword evidence="3" id="KW-0411">Iron-sulfur</keyword>
<keyword evidence="1" id="KW-0479">Metal-binding</keyword>
<gene>
    <name evidence="6" type="ORF">P409_31565</name>
</gene>
<dbReference type="SFLD" id="SFLDS00029">
    <property type="entry name" value="Radical_SAM"/>
    <property type="match status" value="1"/>
</dbReference>
<dbReference type="Gene3D" id="3.80.30.30">
    <property type="match status" value="1"/>
</dbReference>
<dbReference type="GO" id="GO:0046872">
    <property type="term" value="F:metal ion binding"/>
    <property type="evidence" value="ECO:0007669"/>
    <property type="project" value="UniProtKB-KW"/>
</dbReference>
<dbReference type="NCBIfam" id="NF033668">
    <property type="entry name" value="rSAM_PA0069"/>
    <property type="match status" value="1"/>
</dbReference>
<dbReference type="EMBL" id="JANX01000731">
    <property type="protein sequence ID" value="KGM30692.1"/>
    <property type="molecule type" value="Genomic_DNA"/>
</dbReference>
<feature type="region of interest" description="Disordered" evidence="4">
    <location>
        <begin position="1"/>
        <end position="36"/>
    </location>
</feature>
<evidence type="ECO:0000256" key="2">
    <source>
        <dbReference type="ARBA" id="ARBA00023004"/>
    </source>
</evidence>
<organism evidence="6 7">
    <name type="scientific">Inquilinus limosus MP06</name>
    <dbReference type="NCBI Taxonomy" id="1398085"/>
    <lineage>
        <taxon>Bacteria</taxon>
        <taxon>Pseudomonadati</taxon>
        <taxon>Pseudomonadota</taxon>
        <taxon>Alphaproteobacteria</taxon>
        <taxon>Rhodospirillales</taxon>
        <taxon>Rhodospirillaceae</taxon>
        <taxon>Inquilinus</taxon>
    </lineage>
</organism>
<reference evidence="6 7" key="1">
    <citation type="submission" date="2014-01" db="EMBL/GenBank/DDBJ databases">
        <title>Genome sequence determination for a cystic fibrosis isolate, Inquilinus limosus.</title>
        <authorList>
            <person name="Pino M."/>
            <person name="Di Conza J."/>
            <person name="Gutkind G."/>
        </authorList>
    </citation>
    <scope>NUCLEOTIDE SEQUENCE [LARGE SCALE GENOMIC DNA]</scope>
    <source>
        <strain evidence="6 7">MP06</strain>
    </source>
</reference>
<protein>
    <recommendedName>
        <fullName evidence="5">Radical SAM core domain-containing protein</fullName>
    </recommendedName>
</protein>
<dbReference type="AlphaFoldDB" id="A0A0A0D0T1"/>
<evidence type="ECO:0000256" key="1">
    <source>
        <dbReference type="ARBA" id="ARBA00022723"/>
    </source>
</evidence>
<evidence type="ECO:0000256" key="4">
    <source>
        <dbReference type="SAM" id="MobiDB-lite"/>
    </source>
</evidence>
<dbReference type="InterPro" id="IPR006638">
    <property type="entry name" value="Elp3/MiaA/NifB-like_rSAM"/>
</dbReference>